<organism evidence="5 6">
    <name type="scientific">Candidatus Filomicrobium marinum</name>
    <dbReference type="NCBI Taxonomy" id="1608628"/>
    <lineage>
        <taxon>Bacteria</taxon>
        <taxon>Pseudomonadati</taxon>
        <taxon>Pseudomonadota</taxon>
        <taxon>Alphaproteobacteria</taxon>
        <taxon>Hyphomicrobiales</taxon>
        <taxon>Hyphomicrobiaceae</taxon>
        <taxon>Filomicrobium</taxon>
    </lineage>
</organism>
<evidence type="ECO:0000256" key="1">
    <source>
        <dbReference type="ARBA" id="ARBA00022729"/>
    </source>
</evidence>
<dbReference type="PANTHER" id="PTHR37482:SF1">
    <property type="entry name" value="OUTER MEMBRANE PROTEIN ASSEMBLY FACTOR BAME"/>
    <property type="match status" value="1"/>
</dbReference>
<evidence type="ECO:0000313" key="6">
    <source>
        <dbReference type="Proteomes" id="UP000033187"/>
    </source>
</evidence>
<dbReference type="RefSeq" id="WP_046479106.1">
    <property type="nucleotide sequence ID" value="NZ_LN829118.1"/>
</dbReference>
<evidence type="ECO:0000256" key="2">
    <source>
        <dbReference type="ARBA" id="ARBA00023136"/>
    </source>
</evidence>
<dbReference type="GO" id="GO:1990063">
    <property type="term" value="C:Bam protein complex"/>
    <property type="evidence" value="ECO:0007669"/>
    <property type="project" value="TreeGrafter"/>
</dbReference>
<feature type="domain" description="Outer membrane protein assembly factor BamE" evidence="4">
    <location>
        <begin position="54"/>
        <end position="128"/>
    </location>
</feature>
<dbReference type="Pfam" id="PF04355">
    <property type="entry name" value="BamE"/>
    <property type="match status" value="1"/>
</dbReference>
<dbReference type="AlphaFoldDB" id="A0A0D6JGZ4"/>
<reference evidence="6" key="1">
    <citation type="submission" date="2015-02" db="EMBL/GenBank/DDBJ databases">
        <authorList>
            <person name="Chooi Y.-H."/>
        </authorList>
    </citation>
    <scope>NUCLEOTIDE SEQUENCE [LARGE SCALE GENOMIC DNA]</scope>
    <source>
        <strain evidence="6">strain Y</strain>
    </source>
</reference>
<dbReference type="Gene3D" id="3.30.1450.10">
    <property type="match status" value="1"/>
</dbReference>
<accession>A0A0D6JGZ4</accession>
<sequence length="175" mass="18922">MRIAGLIRQSSKGAVGIGSIRRVRRRTTGLLLTMALLGGCVALAGCSQQLLKHGQHFTEGDLQQIQTGMSKDQVRLTLGTPSTTTTATATGGETYYYISSTATQTAFFKPTETDRRVVAVYFNPLGSVDRLAHYGMKDGKVFDFISRTTPAPGGNDEGLLKQLFRNLGTKQIFGD</sequence>
<evidence type="ECO:0000259" key="4">
    <source>
        <dbReference type="Pfam" id="PF04355"/>
    </source>
</evidence>
<dbReference type="EMBL" id="LN829119">
    <property type="protein sequence ID" value="CPR20483.1"/>
    <property type="molecule type" value="Genomic_DNA"/>
</dbReference>
<evidence type="ECO:0000256" key="3">
    <source>
        <dbReference type="ARBA" id="ARBA00023237"/>
    </source>
</evidence>
<proteinExistence type="predicted"/>
<name>A0A0D6JGZ4_9HYPH</name>
<gene>
    <name evidence="5" type="ORF">YBN1229_v1_2629</name>
</gene>
<keyword evidence="3" id="KW-0998">Cell outer membrane</keyword>
<dbReference type="KEGG" id="fiy:BN1229_v1_2629"/>
<dbReference type="Proteomes" id="UP000033187">
    <property type="component" value="Chromosome 1"/>
</dbReference>
<dbReference type="PANTHER" id="PTHR37482">
    <property type="entry name" value="OUTER MEMBRANE PROTEIN ASSEMBLY FACTOR BAME"/>
    <property type="match status" value="1"/>
</dbReference>
<protein>
    <submittedName>
        <fullName evidence="5">SmpA/OmlA domain-containing protein</fullName>
    </submittedName>
</protein>
<dbReference type="GO" id="GO:0043165">
    <property type="term" value="P:Gram-negative-bacterium-type cell outer membrane assembly"/>
    <property type="evidence" value="ECO:0007669"/>
    <property type="project" value="TreeGrafter"/>
</dbReference>
<evidence type="ECO:0000313" key="5">
    <source>
        <dbReference type="EMBL" id="CPR20483.1"/>
    </source>
</evidence>
<keyword evidence="6" id="KW-1185">Reference proteome</keyword>
<dbReference type="InterPro" id="IPR037873">
    <property type="entry name" value="BamE-like"/>
</dbReference>
<dbReference type="GO" id="GO:0051205">
    <property type="term" value="P:protein insertion into membrane"/>
    <property type="evidence" value="ECO:0007669"/>
    <property type="project" value="TreeGrafter"/>
</dbReference>
<dbReference type="KEGG" id="fil:BN1229_v1_3292"/>
<dbReference type="InterPro" id="IPR007450">
    <property type="entry name" value="BamE_dom"/>
</dbReference>
<dbReference type="GO" id="GO:0030674">
    <property type="term" value="F:protein-macromolecule adaptor activity"/>
    <property type="evidence" value="ECO:0007669"/>
    <property type="project" value="TreeGrafter"/>
</dbReference>
<keyword evidence="1" id="KW-0732">Signal</keyword>
<keyword evidence="2" id="KW-0472">Membrane</keyword>
<dbReference type="InterPro" id="IPR026592">
    <property type="entry name" value="BamE"/>
</dbReference>